<reference evidence="2" key="2">
    <citation type="submission" date="2025-08" db="UniProtKB">
        <authorList>
            <consortium name="Ensembl"/>
        </authorList>
    </citation>
    <scope>IDENTIFICATION</scope>
</reference>
<evidence type="ECO:0000313" key="3">
    <source>
        <dbReference type="Proteomes" id="UP000694680"/>
    </source>
</evidence>
<evidence type="ECO:0000313" key="2">
    <source>
        <dbReference type="Ensembl" id="ENSGWIP00000015909.1"/>
    </source>
</evidence>
<proteinExistence type="predicted"/>
<protein>
    <submittedName>
        <fullName evidence="2">Uncharacterized protein</fullName>
    </submittedName>
</protein>
<keyword evidence="1" id="KW-1133">Transmembrane helix</keyword>
<dbReference type="Proteomes" id="UP000694680">
    <property type="component" value="Chromosome 10"/>
</dbReference>
<dbReference type="GO" id="GO:0005739">
    <property type="term" value="C:mitochondrion"/>
    <property type="evidence" value="ECO:0007669"/>
    <property type="project" value="InterPro"/>
</dbReference>
<keyword evidence="1" id="KW-0472">Membrane</keyword>
<accession>A0A8C5G5C5</accession>
<dbReference type="Ensembl" id="ENSGWIT00000017571.1">
    <property type="protein sequence ID" value="ENSGWIP00000015909.1"/>
    <property type="gene ID" value="ENSGWIG00000008927.1"/>
</dbReference>
<reference evidence="2" key="1">
    <citation type="submission" date="2020-06" db="EMBL/GenBank/DDBJ databases">
        <authorList>
            <consortium name="Wellcome Sanger Institute Data Sharing"/>
        </authorList>
    </citation>
    <scope>NUCLEOTIDE SEQUENCE [LARGE SCALE GENOMIC DNA]</scope>
</reference>
<dbReference type="GO" id="GO:1904115">
    <property type="term" value="C:axon cytoplasm"/>
    <property type="evidence" value="ECO:0007669"/>
    <property type="project" value="GOC"/>
</dbReference>
<dbReference type="GO" id="GO:0008089">
    <property type="term" value="P:anterograde axonal transport"/>
    <property type="evidence" value="ECO:0007669"/>
    <property type="project" value="InterPro"/>
</dbReference>
<dbReference type="AlphaFoldDB" id="A0A8C5G5C5"/>
<dbReference type="PANTHER" id="PTHR22910:SF6">
    <property type="entry name" value="PROTEIN MGARP"/>
    <property type="match status" value="1"/>
</dbReference>
<feature type="transmembrane region" description="Helical" evidence="1">
    <location>
        <begin position="12"/>
        <end position="29"/>
    </location>
</feature>
<sequence>MSSGSGGSGTNIMYAVLCGGGLAYSIVSSDQTRYNQRLAEIRARPKTEWVPKPWPPKSESV</sequence>
<keyword evidence="1" id="KW-0812">Transmembrane</keyword>
<organism evidence="2 3">
    <name type="scientific">Gouania willdenowi</name>
    <name type="common">Blunt-snouted clingfish</name>
    <name type="synonym">Lepadogaster willdenowi</name>
    <dbReference type="NCBI Taxonomy" id="441366"/>
    <lineage>
        <taxon>Eukaryota</taxon>
        <taxon>Metazoa</taxon>
        <taxon>Chordata</taxon>
        <taxon>Craniata</taxon>
        <taxon>Vertebrata</taxon>
        <taxon>Euteleostomi</taxon>
        <taxon>Actinopterygii</taxon>
        <taxon>Neopterygii</taxon>
        <taxon>Teleostei</taxon>
        <taxon>Neoteleostei</taxon>
        <taxon>Acanthomorphata</taxon>
        <taxon>Ovalentaria</taxon>
        <taxon>Blenniimorphae</taxon>
        <taxon>Blenniiformes</taxon>
        <taxon>Gobiesocoidei</taxon>
        <taxon>Gobiesocidae</taxon>
        <taxon>Gobiesocinae</taxon>
        <taxon>Gouania</taxon>
    </lineage>
</organism>
<evidence type="ECO:0000256" key="1">
    <source>
        <dbReference type="SAM" id="Phobius"/>
    </source>
</evidence>
<dbReference type="InterPro" id="IPR026093">
    <property type="entry name" value="MGARP"/>
</dbReference>
<keyword evidence="3" id="KW-1185">Reference proteome</keyword>
<dbReference type="PANTHER" id="PTHR22910">
    <property type="entry name" value="PROTEIN MGARP"/>
    <property type="match status" value="1"/>
</dbReference>
<reference evidence="2" key="3">
    <citation type="submission" date="2025-09" db="UniProtKB">
        <authorList>
            <consortium name="Ensembl"/>
        </authorList>
    </citation>
    <scope>IDENTIFICATION</scope>
</reference>
<name>A0A8C5G5C5_GOUWI</name>